<dbReference type="Proteomes" id="UP000838756">
    <property type="component" value="Unassembled WGS sequence"/>
</dbReference>
<dbReference type="AlphaFoldDB" id="A0A8S4QG61"/>
<keyword evidence="3" id="KW-1185">Reference proteome</keyword>
<evidence type="ECO:0000256" key="1">
    <source>
        <dbReference type="SAM" id="MobiDB-lite"/>
    </source>
</evidence>
<name>A0A8S4QG61_9NEOP</name>
<proteinExistence type="predicted"/>
<reference evidence="2" key="1">
    <citation type="submission" date="2022-03" db="EMBL/GenBank/DDBJ databases">
        <authorList>
            <person name="Lindestad O."/>
        </authorList>
    </citation>
    <scope>NUCLEOTIDE SEQUENCE</scope>
</reference>
<dbReference type="OrthoDB" id="411251at2759"/>
<protein>
    <submittedName>
        <fullName evidence="2">Jg24096 protein</fullName>
    </submittedName>
</protein>
<sequence>MGTANTTAGTSSWLRPSYRPYGGDSETASVSGDSRSSHRHVPHDASVIVQEPPIVPQQNIGAQYLEPVPYVGAVGMASVLPLPLQPVPVIVAPGQAQLQVGALYDDVPS</sequence>
<feature type="region of interest" description="Disordered" evidence="1">
    <location>
        <begin position="1"/>
        <end position="50"/>
    </location>
</feature>
<gene>
    <name evidence="2" type="primary">jg24096</name>
    <name evidence="2" type="ORF">PAEG_LOCUS2075</name>
</gene>
<evidence type="ECO:0000313" key="2">
    <source>
        <dbReference type="EMBL" id="CAH2210163.1"/>
    </source>
</evidence>
<feature type="compositionally biased region" description="Polar residues" evidence="1">
    <location>
        <begin position="1"/>
        <end position="14"/>
    </location>
</feature>
<evidence type="ECO:0000313" key="3">
    <source>
        <dbReference type="Proteomes" id="UP000838756"/>
    </source>
</evidence>
<comment type="caution">
    <text evidence="2">The sequence shown here is derived from an EMBL/GenBank/DDBJ whole genome shotgun (WGS) entry which is preliminary data.</text>
</comment>
<organism evidence="2 3">
    <name type="scientific">Pararge aegeria aegeria</name>
    <dbReference type="NCBI Taxonomy" id="348720"/>
    <lineage>
        <taxon>Eukaryota</taxon>
        <taxon>Metazoa</taxon>
        <taxon>Ecdysozoa</taxon>
        <taxon>Arthropoda</taxon>
        <taxon>Hexapoda</taxon>
        <taxon>Insecta</taxon>
        <taxon>Pterygota</taxon>
        <taxon>Neoptera</taxon>
        <taxon>Endopterygota</taxon>
        <taxon>Lepidoptera</taxon>
        <taxon>Glossata</taxon>
        <taxon>Ditrysia</taxon>
        <taxon>Papilionoidea</taxon>
        <taxon>Nymphalidae</taxon>
        <taxon>Satyrinae</taxon>
        <taxon>Satyrini</taxon>
        <taxon>Parargina</taxon>
        <taxon>Pararge</taxon>
    </lineage>
</organism>
<accession>A0A8S4QG61</accession>
<dbReference type="EMBL" id="CAKXAJ010006786">
    <property type="protein sequence ID" value="CAH2210163.1"/>
    <property type="molecule type" value="Genomic_DNA"/>
</dbReference>